<evidence type="ECO:0000313" key="2">
    <source>
        <dbReference type="EMBL" id="KAL2746260.1"/>
    </source>
</evidence>
<evidence type="ECO:0000256" key="1">
    <source>
        <dbReference type="SAM" id="MobiDB-lite"/>
    </source>
</evidence>
<accession>A0ABD2CNE5</accession>
<comment type="caution">
    <text evidence="2">The sequence shown here is derived from an EMBL/GenBank/DDBJ whole genome shotgun (WGS) entry which is preliminary data.</text>
</comment>
<proteinExistence type="predicted"/>
<organism evidence="2 3">
    <name type="scientific">Vespula maculifrons</name>
    <name type="common">Eastern yellow jacket</name>
    <name type="synonym">Wasp</name>
    <dbReference type="NCBI Taxonomy" id="7453"/>
    <lineage>
        <taxon>Eukaryota</taxon>
        <taxon>Metazoa</taxon>
        <taxon>Ecdysozoa</taxon>
        <taxon>Arthropoda</taxon>
        <taxon>Hexapoda</taxon>
        <taxon>Insecta</taxon>
        <taxon>Pterygota</taxon>
        <taxon>Neoptera</taxon>
        <taxon>Endopterygota</taxon>
        <taxon>Hymenoptera</taxon>
        <taxon>Apocrita</taxon>
        <taxon>Aculeata</taxon>
        <taxon>Vespoidea</taxon>
        <taxon>Vespidae</taxon>
        <taxon>Vespinae</taxon>
        <taxon>Vespula</taxon>
    </lineage>
</organism>
<name>A0ABD2CNE5_VESMC</name>
<feature type="region of interest" description="Disordered" evidence="1">
    <location>
        <begin position="94"/>
        <end position="133"/>
    </location>
</feature>
<sequence>MELWFYGTVDGVPIEAPPRDPDSHITVLETSSAVNASQPRCLKKESSECNLYNCIEQQSRSSYDESYHESYDESYGPLLLGCRAEEPVTVLPQFRPQSQNTVSRGRVREPLQHEKRNPATPPPSYPPLHPHPPTACLFATSKHPAVNLVALLEIHPNMQPGDALHA</sequence>
<evidence type="ECO:0000313" key="3">
    <source>
        <dbReference type="Proteomes" id="UP001607303"/>
    </source>
</evidence>
<dbReference type="EMBL" id="JAYRBN010000037">
    <property type="protein sequence ID" value="KAL2746260.1"/>
    <property type="molecule type" value="Genomic_DNA"/>
</dbReference>
<dbReference type="AlphaFoldDB" id="A0ABD2CNE5"/>
<feature type="compositionally biased region" description="Pro residues" evidence="1">
    <location>
        <begin position="119"/>
        <end position="133"/>
    </location>
</feature>
<dbReference type="Proteomes" id="UP001607303">
    <property type="component" value="Unassembled WGS sequence"/>
</dbReference>
<keyword evidence="3" id="KW-1185">Reference proteome</keyword>
<reference evidence="2 3" key="1">
    <citation type="journal article" date="2024" name="Ann. Entomol. Soc. Am.">
        <title>Genomic analyses of the southern and eastern yellowjacket wasps (Hymenoptera: Vespidae) reveal evolutionary signatures of social life.</title>
        <authorList>
            <person name="Catto M.A."/>
            <person name="Caine P.B."/>
            <person name="Orr S.E."/>
            <person name="Hunt B.G."/>
            <person name="Goodisman M.A.D."/>
        </authorList>
    </citation>
    <scope>NUCLEOTIDE SEQUENCE [LARGE SCALE GENOMIC DNA]</scope>
    <source>
        <strain evidence="2">232</strain>
        <tissue evidence="2">Head and thorax</tissue>
    </source>
</reference>
<protein>
    <submittedName>
        <fullName evidence="2">Uncharacterized protein</fullName>
    </submittedName>
</protein>
<gene>
    <name evidence="2" type="ORF">V1477_004630</name>
</gene>
<feature type="compositionally biased region" description="Basic and acidic residues" evidence="1">
    <location>
        <begin position="106"/>
        <end position="117"/>
    </location>
</feature>